<gene>
    <name evidence="11" type="ORF">CXB51_010561</name>
</gene>
<accession>A0A8J5Z926</accession>
<dbReference type="Proteomes" id="UP000701853">
    <property type="component" value="Chromosome 5"/>
</dbReference>
<dbReference type="OrthoDB" id="2013475at2759"/>
<keyword evidence="6" id="KW-0539">Nucleus</keyword>
<feature type="region of interest" description="Disordered" evidence="7">
    <location>
        <begin position="942"/>
        <end position="989"/>
    </location>
</feature>
<dbReference type="PANTHER" id="PTHR32166:SF122">
    <property type="entry name" value="OS09G0499600 PROTEIN"/>
    <property type="match status" value="1"/>
</dbReference>
<keyword evidence="3" id="KW-0863">Zinc-finger</keyword>
<sequence>MPPREEFPTKGLEGAPSNDIGWHFGTPVPNTKGNIVCKLCGKVVKGGITRFKEHIAHKTGNVAPCPNVTGVIRESMMNILKESKTKKIDKKRRKDEFLSQLREDEDEHEEFIDEVSAIRQATRESIQSQHEWHRREEFRRSTGGWNNIYEEGRSSHGSAREYHRERTSKSIPSESELTLREAIPELARSKSSKQPKVSDSILKTFRKKIGEAVSKLLIYERLPFQLASSPWLYNLIQVSTEVGQGVKLPTPYEISDVYLESEYQRVRDWVNGLKTHWKELGATLMCDGWTNSLNQMHIINFLVYCSKGTIFWKLVDASSVRSRDAEFYYSLLDSVVEEIGENYIVQIVTDNEAAMKAAGKKLMLKRKHLYWTSCAAHYLDLCLEDIGKKPNVAKVLDEAKKVTCFIYNHIWTVDLMKKYTQGKQILRPALTRFATHFIQLEEITRQKQGLREMFNSKEFKESKWGQQKSGPAYEAKKIVLGKDFWKKANDLIKVYEPLVKVLRLVDSDEKPTMGFIYEAVDRAKRAIQQDCRYFTEYEKIIDNRWNFMHSDLHSAETLEGTRSVIERLEPSLDTQVRMVNQLLLFRDKHETFGTPQTQRAWKQMNPAEWWIIYGTCVPELQKLAIKVLSQTTSASNCERNWSTFSYIHTKARNRLKYKKLEKLVFTYYNMRLQIRHKKRMSTDDINASFNPISLDHIFEDVDPLSEWLHEKENPLLNGENAGVLPVDTSDDEMDVDQSQQQNLSHSSSSSTLSQSGDGPDGGGLSPIDEDDGYSGDRGEIRSSSQYGGEYGVGTTSGHFRDRLEFDGNMFPEPRRDRSEPRAPSKRKGKKHTSIGSSSGRRSSSSNLGYSDSSTSTQGFYPPEQPSYFQPSHGYPQPYGYYPPFPNYGVPYQPQMHPPRPMYHPPPPLMYPPPQIYPPYELYENQGENVTFFGYIFGQRSRESSQERSQSEGEGFDLPRHSTNCDRNSIRYVRNRDKRNATENAAATAI</sequence>
<comment type="subcellular location">
    <subcellularLocation>
        <location evidence="1">Nucleus</location>
    </subcellularLocation>
</comment>
<dbReference type="GO" id="GO:0008270">
    <property type="term" value="F:zinc ion binding"/>
    <property type="evidence" value="ECO:0007669"/>
    <property type="project" value="UniProtKB-KW"/>
</dbReference>
<dbReference type="GO" id="GO:0005634">
    <property type="term" value="C:nucleus"/>
    <property type="evidence" value="ECO:0007669"/>
    <property type="project" value="UniProtKB-SubCell"/>
</dbReference>
<dbReference type="Pfam" id="PF04937">
    <property type="entry name" value="DUF659"/>
    <property type="match status" value="1"/>
</dbReference>
<evidence type="ECO:0000259" key="8">
    <source>
        <dbReference type="Pfam" id="PF02892"/>
    </source>
</evidence>
<keyword evidence="4" id="KW-0862">Zinc</keyword>
<evidence type="ECO:0000256" key="2">
    <source>
        <dbReference type="ARBA" id="ARBA00022723"/>
    </source>
</evidence>
<feature type="region of interest" description="Disordered" evidence="7">
    <location>
        <begin position="149"/>
        <end position="173"/>
    </location>
</feature>
<dbReference type="EMBL" id="JAHUZN010000005">
    <property type="protein sequence ID" value="KAG8493227.1"/>
    <property type="molecule type" value="Genomic_DNA"/>
</dbReference>
<evidence type="ECO:0000256" key="1">
    <source>
        <dbReference type="ARBA" id="ARBA00004123"/>
    </source>
</evidence>
<evidence type="ECO:0000256" key="7">
    <source>
        <dbReference type="SAM" id="MobiDB-lite"/>
    </source>
</evidence>
<dbReference type="Pfam" id="PF05699">
    <property type="entry name" value="Dimer_Tnp_hAT"/>
    <property type="match status" value="1"/>
</dbReference>
<proteinExistence type="predicted"/>
<feature type="compositionally biased region" description="Basic and acidic residues" evidence="7">
    <location>
        <begin position="150"/>
        <end position="168"/>
    </location>
</feature>
<dbReference type="InterPro" id="IPR012337">
    <property type="entry name" value="RNaseH-like_sf"/>
</dbReference>
<evidence type="ECO:0000259" key="9">
    <source>
        <dbReference type="Pfam" id="PF04937"/>
    </source>
</evidence>
<evidence type="ECO:0000256" key="5">
    <source>
        <dbReference type="ARBA" id="ARBA00023125"/>
    </source>
</evidence>
<dbReference type="SUPFAM" id="SSF53098">
    <property type="entry name" value="Ribonuclease H-like"/>
    <property type="match status" value="1"/>
</dbReference>
<dbReference type="GO" id="GO:0046983">
    <property type="term" value="F:protein dimerization activity"/>
    <property type="evidence" value="ECO:0007669"/>
    <property type="project" value="InterPro"/>
</dbReference>
<evidence type="ECO:0000313" key="11">
    <source>
        <dbReference type="EMBL" id="KAG8493227.1"/>
    </source>
</evidence>
<keyword evidence="2" id="KW-0479">Metal-binding</keyword>
<name>A0A8J5Z926_9ROSI</name>
<dbReference type="Pfam" id="PF02892">
    <property type="entry name" value="zf-BED"/>
    <property type="match status" value="1"/>
</dbReference>
<dbReference type="InterPro" id="IPR003656">
    <property type="entry name" value="Znf_BED"/>
</dbReference>
<evidence type="ECO:0000256" key="4">
    <source>
        <dbReference type="ARBA" id="ARBA00022833"/>
    </source>
</evidence>
<evidence type="ECO:0000256" key="6">
    <source>
        <dbReference type="ARBA" id="ARBA00023242"/>
    </source>
</evidence>
<evidence type="ECO:0008006" key="13">
    <source>
        <dbReference type="Google" id="ProtNLM"/>
    </source>
</evidence>
<protein>
    <recommendedName>
        <fullName evidence="13">BED-type domain-containing protein</fullName>
    </recommendedName>
</protein>
<feature type="compositionally biased region" description="Low complexity" evidence="7">
    <location>
        <begin position="833"/>
        <end position="856"/>
    </location>
</feature>
<keyword evidence="12" id="KW-1185">Reference proteome</keyword>
<feature type="domain" description="BED-type" evidence="8">
    <location>
        <begin position="22"/>
        <end position="58"/>
    </location>
</feature>
<dbReference type="GO" id="GO:0003677">
    <property type="term" value="F:DNA binding"/>
    <property type="evidence" value="ECO:0007669"/>
    <property type="project" value="UniProtKB-KW"/>
</dbReference>
<feature type="compositionally biased region" description="Basic and acidic residues" evidence="7">
    <location>
        <begin position="812"/>
        <end position="822"/>
    </location>
</feature>
<feature type="domain" description="HAT C-terminal dimerisation" evidence="10">
    <location>
        <begin position="599"/>
        <end position="670"/>
    </location>
</feature>
<keyword evidence="5" id="KW-0238">DNA-binding</keyword>
<feature type="domain" description="DUF659" evidence="9">
    <location>
        <begin position="249"/>
        <end position="402"/>
    </location>
</feature>
<feature type="compositionally biased region" description="Basic residues" evidence="7">
    <location>
        <begin position="823"/>
        <end position="832"/>
    </location>
</feature>
<reference evidence="11 12" key="1">
    <citation type="journal article" date="2021" name="bioRxiv">
        <title>The Gossypium anomalum genome as a resource for cotton improvement and evolutionary analysis of hybrid incompatibility.</title>
        <authorList>
            <person name="Grover C.E."/>
            <person name="Yuan D."/>
            <person name="Arick M.A."/>
            <person name="Miller E.R."/>
            <person name="Hu G."/>
            <person name="Peterson D.G."/>
            <person name="Wendel J.F."/>
            <person name="Udall J.A."/>
        </authorList>
    </citation>
    <scope>NUCLEOTIDE SEQUENCE [LARGE SCALE GENOMIC DNA]</scope>
    <source>
        <strain evidence="11">JFW-Udall</strain>
        <tissue evidence="11">Leaf</tissue>
    </source>
</reference>
<dbReference type="AlphaFoldDB" id="A0A8J5Z926"/>
<feature type="compositionally biased region" description="Basic and acidic residues" evidence="7">
    <location>
        <begin position="942"/>
        <end position="963"/>
    </location>
</feature>
<dbReference type="PANTHER" id="PTHR32166">
    <property type="entry name" value="OSJNBA0013A04.12 PROTEIN"/>
    <property type="match status" value="1"/>
</dbReference>
<dbReference type="InterPro" id="IPR008906">
    <property type="entry name" value="HATC_C_dom"/>
</dbReference>
<dbReference type="InterPro" id="IPR007021">
    <property type="entry name" value="DUF659"/>
</dbReference>
<evidence type="ECO:0000313" key="12">
    <source>
        <dbReference type="Proteomes" id="UP000701853"/>
    </source>
</evidence>
<evidence type="ECO:0000259" key="10">
    <source>
        <dbReference type="Pfam" id="PF05699"/>
    </source>
</evidence>
<evidence type="ECO:0000256" key="3">
    <source>
        <dbReference type="ARBA" id="ARBA00022771"/>
    </source>
</evidence>
<feature type="compositionally biased region" description="Low complexity" evidence="7">
    <location>
        <begin position="737"/>
        <end position="757"/>
    </location>
</feature>
<feature type="region of interest" description="Disordered" evidence="7">
    <location>
        <begin position="716"/>
        <end position="873"/>
    </location>
</feature>
<comment type="caution">
    <text evidence="11">The sequence shown here is derived from an EMBL/GenBank/DDBJ whole genome shotgun (WGS) entry which is preliminary data.</text>
</comment>
<organism evidence="11 12">
    <name type="scientific">Gossypium anomalum</name>
    <dbReference type="NCBI Taxonomy" id="47600"/>
    <lineage>
        <taxon>Eukaryota</taxon>
        <taxon>Viridiplantae</taxon>
        <taxon>Streptophyta</taxon>
        <taxon>Embryophyta</taxon>
        <taxon>Tracheophyta</taxon>
        <taxon>Spermatophyta</taxon>
        <taxon>Magnoliopsida</taxon>
        <taxon>eudicotyledons</taxon>
        <taxon>Gunneridae</taxon>
        <taxon>Pentapetalae</taxon>
        <taxon>rosids</taxon>
        <taxon>malvids</taxon>
        <taxon>Malvales</taxon>
        <taxon>Malvaceae</taxon>
        <taxon>Malvoideae</taxon>
        <taxon>Gossypium</taxon>
    </lineage>
</organism>